<dbReference type="GO" id="GO:0033214">
    <property type="term" value="P:siderophore-iron import into cell"/>
    <property type="evidence" value="ECO:0007669"/>
    <property type="project" value="TreeGrafter"/>
</dbReference>
<feature type="transmembrane region" description="Helical" evidence="8">
    <location>
        <begin position="126"/>
        <end position="145"/>
    </location>
</feature>
<protein>
    <submittedName>
        <fullName evidence="9">Iron ABC transporter permease</fullName>
    </submittedName>
</protein>
<dbReference type="GO" id="GO:0022857">
    <property type="term" value="F:transmembrane transporter activity"/>
    <property type="evidence" value="ECO:0007669"/>
    <property type="project" value="InterPro"/>
</dbReference>
<evidence type="ECO:0000256" key="2">
    <source>
        <dbReference type="ARBA" id="ARBA00007935"/>
    </source>
</evidence>
<dbReference type="PANTHER" id="PTHR30472">
    <property type="entry name" value="FERRIC ENTEROBACTIN TRANSPORT SYSTEM PERMEASE PROTEIN"/>
    <property type="match status" value="1"/>
</dbReference>
<dbReference type="SUPFAM" id="SSF81345">
    <property type="entry name" value="ABC transporter involved in vitamin B12 uptake, BtuC"/>
    <property type="match status" value="1"/>
</dbReference>
<feature type="transmembrane region" description="Helical" evidence="8">
    <location>
        <begin position="245"/>
        <end position="272"/>
    </location>
</feature>
<evidence type="ECO:0000256" key="5">
    <source>
        <dbReference type="ARBA" id="ARBA00022692"/>
    </source>
</evidence>
<comment type="subcellular location">
    <subcellularLocation>
        <location evidence="1">Cell membrane</location>
        <topology evidence="1">Multi-pass membrane protein</topology>
    </subcellularLocation>
</comment>
<evidence type="ECO:0000256" key="1">
    <source>
        <dbReference type="ARBA" id="ARBA00004651"/>
    </source>
</evidence>
<keyword evidence="7 8" id="KW-0472">Membrane</keyword>
<keyword evidence="10" id="KW-1185">Reference proteome</keyword>
<feature type="transmembrane region" description="Helical" evidence="8">
    <location>
        <begin position="157"/>
        <end position="178"/>
    </location>
</feature>
<feature type="transmembrane region" description="Helical" evidence="8">
    <location>
        <begin position="315"/>
        <end position="333"/>
    </location>
</feature>
<keyword evidence="5 8" id="KW-0812">Transmembrane</keyword>
<keyword evidence="3" id="KW-0813">Transport</keyword>
<evidence type="ECO:0000313" key="9">
    <source>
        <dbReference type="EMBL" id="APW39573.1"/>
    </source>
</evidence>
<dbReference type="Gene3D" id="1.10.3470.10">
    <property type="entry name" value="ABC transporter involved in vitamin B12 uptake, BtuC"/>
    <property type="match status" value="1"/>
</dbReference>
<proteinExistence type="inferred from homology"/>
<dbReference type="Pfam" id="PF01032">
    <property type="entry name" value="FecCD"/>
    <property type="match status" value="1"/>
</dbReference>
<gene>
    <name evidence="9" type="ORF">RD110_22130</name>
</gene>
<dbReference type="CDD" id="cd06550">
    <property type="entry name" value="TM_ABC_iron-siderophores_like"/>
    <property type="match status" value="1"/>
</dbReference>
<sequence>MTVFPAASPARRAARGLGLLLLLAALIGLVLASISLGSRPIPVAHLWQILWQPDGSVESAIVWRMRMPRTGLGLVVGAALGVAGGLMQALTRNPLADPGLLGINAGAALAVVLAMSVLGIGNYLGYVGFALLGAMLASVGVYVLSSGAAPSAQRVRLLLAGTAISACLASCTGIITLFDSNTFDAYRFWVVGALDGRNADVLWPMLPLVLTGIAIALWQARALDAIALGDEFGQALGLRLKPVRIWSFMAIALLCGAATAAAGPIAFVGLVIPHAVRLIVGPHWRWILPYGLLAGPVLVLGSDIVGRLIAVPSEIEVGIVTAFIGAPVLLALVQRSRRRSAV</sequence>
<reference evidence="9 10" key="1">
    <citation type="submission" date="2017-01" db="EMBL/GenBank/DDBJ databases">
        <authorList>
            <person name="Mah S.A."/>
            <person name="Swanson W.J."/>
            <person name="Moy G.W."/>
            <person name="Vacquier V.D."/>
        </authorList>
    </citation>
    <scope>NUCLEOTIDE SEQUENCE [LARGE SCALE GENOMIC DNA]</scope>
    <source>
        <strain evidence="9 10">DCY110</strain>
    </source>
</reference>
<organism evidence="9 10">
    <name type="scientific">Rhodoferax koreensis</name>
    <dbReference type="NCBI Taxonomy" id="1842727"/>
    <lineage>
        <taxon>Bacteria</taxon>
        <taxon>Pseudomonadati</taxon>
        <taxon>Pseudomonadota</taxon>
        <taxon>Betaproteobacteria</taxon>
        <taxon>Burkholderiales</taxon>
        <taxon>Comamonadaceae</taxon>
        <taxon>Rhodoferax</taxon>
    </lineage>
</organism>
<evidence type="ECO:0000256" key="4">
    <source>
        <dbReference type="ARBA" id="ARBA00022475"/>
    </source>
</evidence>
<evidence type="ECO:0000256" key="3">
    <source>
        <dbReference type="ARBA" id="ARBA00022448"/>
    </source>
</evidence>
<name>A0A1P8K0N3_9BURK</name>
<evidence type="ECO:0000313" key="10">
    <source>
        <dbReference type="Proteomes" id="UP000186609"/>
    </source>
</evidence>
<dbReference type="RefSeq" id="WP_076202039.1">
    <property type="nucleotide sequence ID" value="NZ_CP019236.1"/>
</dbReference>
<feature type="transmembrane region" description="Helical" evidence="8">
    <location>
        <begin position="99"/>
        <end position="120"/>
    </location>
</feature>
<evidence type="ECO:0000256" key="8">
    <source>
        <dbReference type="SAM" id="Phobius"/>
    </source>
</evidence>
<comment type="similarity">
    <text evidence="2">Belongs to the binding-protein-dependent transport system permease family. FecCD subfamily.</text>
</comment>
<evidence type="ECO:0000256" key="6">
    <source>
        <dbReference type="ARBA" id="ARBA00022989"/>
    </source>
</evidence>
<dbReference type="AlphaFoldDB" id="A0A1P8K0N3"/>
<dbReference type="InterPro" id="IPR000522">
    <property type="entry name" value="ABC_transptr_permease_BtuC"/>
</dbReference>
<dbReference type="OrthoDB" id="9782305at2"/>
<dbReference type="GO" id="GO:0005886">
    <property type="term" value="C:plasma membrane"/>
    <property type="evidence" value="ECO:0007669"/>
    <property type="project" value="UniProtKB-SubCell"/>
</dbReference>
<dbReference type="Proteomes" id="UP000186609">
    <property type="component" value="Chromosome"/>
</dbReference>
<dbReference type="FunFam" id="1.10.3470.10:FF:000001">
    <property type="entry name" value="Vitamin B12 ABC transporter permease BtuC"/>
    <property type="match status" value="1"/>
</dbReference>
<dbReference type="PANTHER" id="PTHR30472:SF1">
    <property type="entry name" value="FE(3+) DICITRATE TRANSPORT SYSTEM PERMEASE PROTEIN FECC-RELATED"/>
    <property type="match status" value="1"/>
</dbReference>
<dbReference type="KEGG" id="rhy:RD110_22130"/>
<dbReference type="STRING" id="1842727.RD110_22130"/>
<dbReference type="EMBL" id="CP019236">
    <property type="protein sequence ID" value="APW39573.1"/>
    <property type="molecule type" value="Genomic_DNA"/>
</dbReference>
<accession>A0A1P8K0N3</accession>
<dbReference type="InterPro" id="IPR037294">
    <property type="entry name" value="ABC_BtuC-like"/>
</dbReference>
<feature type="transmembrane region" description="Helical" evidence="8">
    <location>
        <begin position="284"/>
        <end position="309"/>
    </location>
</feature>
<feature type="transmembrane region" description="Helical" evidence="8">
    <location>
        <begin position="70"/>
        <end position="87"/>
    </location>
</feature>
<keyword evidence="6 8" id="KW-1133">Transmembrane helix</keyword>
<keyword evidence="4" id="KW-1003">Cell membrane</keyword>
<evidence type="ECO:0000256" key="7">
    <source>
        <dbReference type="ARBA" id="ARBA00023136"/>
    </source>
</evidence>